<dbReference type="InterPro" id="IPR019959">
    <property type="entry name" value="T1SS-143_rpt-cont_dom"/>
</dbReference>
<protein>
    <submittedName>
        <fullName evidence="3">Outer membrane adhesin like protein</fullName>
    </submittedName>
</protein>
<evidence type="ECO:0000313" key="4">
    <source>
        <dbReference type="Proteomes" id="UP000002724"/>
    </source>
</evidence>
<reference evidence="3 4" key="1">
    <citation type="submission" date="2008-06" db="EMBL/GenBank/DDBJ databases">
        <title>Complete sequence of Pelodictyon phaeoclathratiforme BU-1.</title>
        <authorList>
            <consortium name="US DOE Joint Genome Institute"/>
            <person name="Lucas S."/>
            <person name="Copeland A."/>
            <person name="Lapidus A."/>
            <person name="Glavina del Rio T."/>
            <person name="Dalin E."/>
            <person name="Tice H."/>
            <person name="Bruce D."/>
            <person name="Goodwin L."/>
            <person name="Pitluck S."/>
            <person name="Schmutz J."/>
            <person name="Larimer F."/>
            <person name="Land M."/>
            <person name="Hauser L."/>
            <person name="Kyrpides N."/>
            <person name="Mikhailova N."/>
            <person name="Liu Z."/>
            <person name="Li T."/>
            <person name="Zhao F."/>
            <person name="Overmann J."/>
            <person name="Bryant D.A."/>
            <person name="Richardson P."/>
        </authorList>
    </citation>
    <scope>NUCLEOTIDE SEQUENCE [LARGE SCALE GENOMIC DNA]</scope>
    <source>
        <strain evidence="4">DSM 5477 / BU-1</strain>
    </source>
</reference>
<dbReference type="RefSeq" id="WP_012507426.1">
    <property type="nucleotide sequence ID" value="NC_011060.1"/>
</dbReference>
<dbReference type="Gene3D" id="2.60.40.3440">
    <property type="match status" value="1"/>
</dbReference>
<feature type="domain" description="DUF5801" evidence="2">
    <location>
        <begin position="529"/>
        <end position="642"/>
    </location>
</feature>
<dbReference type="InterPro" id="IPR043824">
    <property type="entry name" value="DUF5801"/>
</dbReference>
<feature type="domain" description="DUF5801" evidence="2">
    <location>
        <begin position="836"/>
        <end position="945"/>
    </location>
</feature>
<organism evidence="3 4">
    <name type="scientific">Pelodictyon phaeoclathratiforme (strain DSM 5477 / BU-1)</name>
    <dbReference type="NCBI Taxonomy" id="324925"/>
    <lineage>
        <taxon>Bacteria</taxon>
        <taxon>Pseudomonadati</taxon>
        <taxon>Chlorobiota</taxon>
        <taxon>Chlorobiia</taxon>
        <taxon>Chlorobiales</taxon>
        <taxon>Chlorobiaceae</taxon>
        <taxon>Chlorobium/Pelodictyon group</taxon>
        <taxon>Pelodictyon</taxon>
    </lineage>
</organism>
<feature type="domain" description="DUF5801" evidence="2">
    <location>
        <begin position="969"/>
        <end position="1107"/>
    </location>
</feature>
<gene>
    <name evidence="3" type="ordered locus">Ppha_0632</name>
</gene>
<dbReference type="Pfam" id="PF19116">
    <property type="entry name" value="DUF5801"/>
    <property type="match status" value="5"/>
</dbReference>
<dbReference type="OrthoDB" id="595640at2"/>
<dbReference type="KEGG" id="pph:Ppha_0632"/>
<evidence type="ECO:0000259" key="2">
    <source>
        <dbReference type="Pfam" id="PF19116"/>
    </source>
</evidence>
<dbReference type="STRING" id="324925.Ppha_0632"/>
<name>B4SDJ2_PELPB</name>
<feature type="domain" description="DUF5801" evidence="2">
    <location>
        <begin position="686"/>
        <end position="793"/>
    </location>
</feature>
<feature type="domain" description="DUF5801" evidence="2">
    <location>
        <begin position="383"/>
        <end position="494"/>
    </location>
</feature>
<dbReference type="eggNOG" id="COG2304">
    <property type="taxonomic scope" value="Bacteria"/>
</dbReference>
<evidence type="ECO:0000313" key="3">
    <source>
        <dbReference type="EMBL" id="ACF42931.1"/>
    </source>
</evidence>
<keyword evidence="4" id="KW-1185">Reference proteome</keyword>
<accession>B4SDJ2</accession>
<proteinExistence type="predicted"/>
<dbReference type="HOGENOM" id="CLU_222845_0_0_10"/>
<sequence length="7233" mass="742552">MSIDNTISLATVSEIIGKVWAELEDGTSRLLQAGDMVYEGEVIHTETGSLVVLRTTNGAVLRVTEGKEVVLGAGLFAPADKDIAGLVAEAGSDAPPVGLETSDSPEPPVVIENNPQSGNRLHGFVRVERAVESVNTPPYLLWAYTGKYNASTSRRSAGYSPLLEGRGTFDERLVIPVEPVTFAAVEPMVPLAPISMTYSSLPFDDVPKNNTAEVTASVQEDALLEGNRDTPEDTMVATGSVAPLIDTGADVPVTFSLQTTGLDAFGWTSNGVPLSFTVSGNTLTASVPSGPVFTLVLDPSTGAFTFTLSAPFDQPPGSGEEGTITLDLSSAIVVTDRDGDAITVDNGFTIIVENDVPIGVGGIAGSVDEDELPFGIPDGDGVTTVATGNISSLFSAGADQPLTYGLLTNTGGLPQGLTSAGDPVTYVVTGNTLTATAGGGTVFTLVLDPATGDYTFTLSDRLDHPLTNGDDNEILPLDLTSILQATDSDGDHSASAGTFTINVEDDVPVGSGLVTGNVDEDELPLGITDSDAFNTVATGNISGLFSAGADQPGRYGLSSETGGLRQDLTSAGVAVTYSVKNNILTASSGSIPVFTLELDSVTGVYTFTLLAQLDHPLANGDDNEILPLNLTSILEVTDSDGDPLITTGTFIINVEDDVPVGSGTIVGNVDEDELPDGITDGDTVTTVARGNVAALFRIGADQRGNFGLSGNTSGLPVLYSSGMSVVYTFTDNTLTATAGGNPVFTLVVDSVTGDYTFTLIDHIDHPRADGDDTEILQLNLTGILQVTDEDGDPLMTAGTFTINIEDDVPIGTGAIVGEVQEDALLDGNRETASQTVVAQGNLAALFQIGADNPGTYGLTGDTSGLPELRSVGIRVDYAVTVNTLTATAGGNPVFTLVIDPATGDYTFTLLDQLDHPRGDGDDSETLSLDLTGLLRVTDSDGDTLNTSGTFTISIEDDVPVGVGILQRTVHEDALNGGNRETPSQVISVNGSIAGLVSIGADQPGTYLFTLSADTSHLPILKSAGLPVLYDVTPDGNILTAYVDSDGIAGYNSQTDRPVFKLVVDTSTGNYVFTLLDQLDHPLNNGNDSETLSIDFSSILRVSDQDGDPLATFGAFTINVEDDIPVQTTATVVGSVQEDALSGGNLDNTAADTTIATGNISGLVSVGADASATYSVQASGLPTLTSNGNTVTYSAVDTNSDTITDKLVASASGSTVFTLELNQTSGAYTFTLLDQLDHPVSNSDDTEIMTLDLSGGLVATDKDGDAITINSGSLLIEVEDDIPVQTTATVVGSVQEDALSGGNLDNTAADTTIATGNISGLVSVGADASATYSVQASGLPTLTSNGNTVTYSAVDTNSDTITDKLVASASGSTVFTLELNQTSGAYTFTLLDQLDHPVSNSDDTEIMTLDLSGGLVATDKDGDAITINSGSLLIEVEDDIPVQTTATVVGSVQEDALSGGNLDNTAADTTIATGNISGLVSVGADASATYSVQASGLPTLTSNGNTVTYSAVDTNSDTITDKLVASASGSTVFTLELNQTSGAYTFTLLDQLDHPVSNSDDTEIMTLDLSGGLVATDKDGDAITINSGSLLIEVEDDIPVQTTATVVGSVQEDALSGGNLDNTAADTTIATGNISGLVSVGADASATYSVQASGLPTLTSNGNTVTYSAVDTNSDTITDKLVASASGSTVFTLELNQTSGAYTFTLLDQLDHPVSNSDDTEIMTLDLSGGLVATDKDGDAITINSGSLLIEVEDDIPVQTTATVVGSVQEDALSGGNLDNTAADTTIATGNISGLVSVGADASATYSVQASGLPTLTSNGNTVTYSAVDTNSDTITDKLVASASGSTVFTLELNQTSGAYTFTLLDQLDHPVSNSDDTEIMTLDLSGGLVATDKDGDAITINSGSLLIEVEDDIPVQTTATVVGSVQEDALSGGNLDNTAADTTIATGNISGLVSVGADASATYSVQASGLPTLTSNGNTVTYSAVDTNSDTITDKLVASASGSTVFTLELNQTSGAYTFTLLDQLDHPVSNSDDTEIMTLDLSGGLVATDKDGDAITINSGSLLIEVEDDIPVQTTATVVGSVQEDALSGGNLDNTAADTTIATGNISGLVSVGADASATYSVQASGLPTLTSNGNTVTYSAVDTNSDTITDKLVASASGSTVFTLELNQTSGAYTFTLLDQLDHPVSNSDDTEIMTLDLSGGLVATDKDGDAITINSGSLLIEVEDDIPVQTTATVVGSVQEDALSGGNLDNTAADTTIATGNISGLVSVGADASATYSVQASGLPTLTSNGNTVTYSAVDTNSDTITDKLVASASGSTVFTLELNQTSGAYTFTLLDQLDHPVSNSDDTEIMTLDLSGGLVATDKDGDAITINSGSLLIEVEDDIPVQTTATVVGSVQEDALSGGNLDNTAADTTIATGNISGLVSVGADASATYSVQASGLPTLTSNGNTVTYSAVDTNSDTITDKLVASASGSTVFTLELNQTSGAYTFTLLDQLDHPVSNSDDTEIMTLDLSGGLVATDKDGDAITINSGSLLIEVEDDIPVQTTATVVGSVQEDALSGGNLDNTAADTTIATGNISGLVSVGADASATYSVQASGLPTLTSNGNTVTYSAVDTNSDTITDKLVASASGSTVFTLELNQTSGAYTFTLLDQLDHPVSNSDDTEIMTLDLSGGLVATDKDGDAITINSGSLLIEVEDDIPVQTTATVVGSVQEDALSGGNLDNTAADTTIATGNISGLVSVGADASATYSVQASGLPTLTSNGNTVTYSAVDTNSDTITDKLVASASGSTVFTLELNQTSGAYTFTLLDQLDHPVSNSDDTEIMTLDLSGGLVATDKDGDAITINSGSLLIEVEDDIPVQTTATVVGSVQEDALSGGNLDNTAADTTIATGNISGLVSVGADASATYSVQASGLPTLTSNGNTVTYSAVDTNSDTITDKLVASASGSTVFTLELNQTSGAYTFTLLDQLDHPVSNSDDTEIMTLDLSGGLVATDKDGDAITINSGSLLIEVEDDIPVQTTATVVGSVQEDALSGGNLDNTAADTTIATGNISGLVSVGADASATYSVQASGLPTLTSNGNTVTYSAVDTNSDTITDKLVASASGSTVFTLELNQTSGAYTFTLLDQLDHPVSNSDDTEIMTLDLSGGLVATDKDGDAITINSGSLLIEVEDDIPVQTTATVVGSVQEDALSGGNLDNTAADTTIATGNISGLVSVGADASATYSVQASGLPTLTSNGNTVTYSAVDTNSDTITDKLVASASGSTVFTLELNQTSGAYTFTLLDQLDHPVSNSDDTEIMTLDLSGGLVATDKDGDAITINSGSLLIEVEDDIPVQTTATVVGSVQEDALSGGNLDNTAADTTIATGNISGLVSVGADASATYSVQASGLPTLTSNGNTVTYSAVDTNSDTITDKLVASASGSTVFTLELNQTSGAYTFTLLDQLDHPVSNSDDTEIMTLDLSGGLVATDKDGDAITINSGSLLIEVEDDIPVQTTATVVGSVQEDALSGGNLDNTAADTTIATGNISGLVSVGADASATYSVQASGLPTLTSNGNTVTYSAVDTNSDTITDKLVASASGSTVFTLELNQTSGAYTFTLLDQLDHPVSNSDDTEIMTLDLSGGLVATDKDGDAITINSGSLLIEVEDDIPVQTTATVVGSVQEDALSGGNLDNTAADTTIATGNISGLVSVGADASATYSVQASGLPTLTSNGNTVTYSAVDTNSDTITDKLVASASGSTVFTLELNQTSGAYTFTLLDQLDHPVSNSDDTEIMTLDLSGGLVATDKDGDAITINSGSLLIEVEDDIPVQTTATVVGSVQEDALSGGNLDNTAADTTIATGNISGLVSVGADASATYSVQASGLPTLTSNGNTVTYSAVDTNSDTITDKLVASASGSTVFTLELNQTSGAYTFTLLDQLDHPVSNSDDTEIMTLDLSGGLVATDKDGDAITINSGSLLIEVEDDIPVQTTATVVGSVQEDALSGGNLDNTAADTTIATGNISGLVSVGADASATYSVQASGLPTLTSNGNTVTYSAVDTNSDTITDKLVASASGSTVFTLELNQTSGAYTFTLLDQLDHPVSNSDDTEIMTLDLSGGLVATDKDGDAITINSGSLLIEVEDDIPVQTTATVVGSVQEDALSGGNLDNTAADTTIATGNISGLVSVGADASATYSVQASGLPTLTSNGNTVTYSAVDTNSDTITDKLVASASGSTVFTLELNQTSGAYTFTLLDQLDHPVSNSDDTEIMTLDLSGGLVATDKDGDAITINSGSLLIEVEDDIPVQTTATVVGSVQEDALSGGNLDNTAADTTIATGNISGLVSVGADASATYSVQASGLPTLTSNGNTVTYSAVDTNSDTITDKLVASASGSTVFTLELNQTSGAYTFTLLDQLDHPVSNSDDTEIMTLDLSGGLVATDKDGDAITINSGSLLIEVEDDIPVQTTATVVGSVQEDALSGGNLDNTAADTTIATGNISGLVSVGADASATYSVQASGLPTLTSNGNTVTYSAVDTNSDTITDKLVASASGSTVFTLELNQTSGAYTFTLLDQLDHPVSNSDDTEIMTLDLSGGLVATDKDGDAITINSGSLLIEVEDDIPVQTTATVVGSVQEDALSGGNLDNTAADTTIATGNISGLVSVGADASATYSVQASGLPTLTSNGNTVTYSAVDTNSDTITDKLVASASGSTVFTLELNQTSGAYTFTLLDQLDHPVSNSDDTEIMTLDLSGGLVATDKDGDAITINSGSLLIEVEDDIPVQTTATVVGSVQEDALSGGNLDNTAADTTIATGNISGLVSVGADASATYSVQASGLPTLTSNGNTVTYSAVDTNSDTITDKLVASASGSTVFTLELNQTSGAYTFTLLDQLDHPVSNSDDTEIMTLDLSGGLVATDKDGDQITINASSLLITVEDDIPIARNDSTLYIKEGSEMATSVGNLAWNLLTSTNPSGGATSWRDYSGADESITITRVDYVDSLGASQFKILSGGTTGELDTKYGKLTVFSDGEWQYTPDPWVNHSTEPVSETITYTITDRDGDTATATKTLVVEDTATTISDPLDNSVYERNLSTGSDPNPVLLVKTGTLGVNKQADPINVVFNGAPPPTGITSNKKTIFYHESPDGHTLTATDLEADGGNVIFTIEIKNYDSKDASYEFTLYRAVDHLYEDQNTGATISHDPIEFPIRYKVLEPYDNDTVLNFPSGVNGGGLAEFTVTIYDDTALVEPLLTFQEDEPDPGERTMTVNADARSTNLSITGTPAAHGTVQVNDGTISGLPDGTITYTPFPNTNYSGTDTFEYTLEIENTSTTEIRTVTVTVIPVSDAPGVTALDYTLSTLEDTQIDLRLYAPTVGDKTDQNGIGTAGDDPERLGAITLSGIPVGAKIFKADGTTLVFEATTGHTSFTVMLVSGGTTPVTGTDSKSLFLAETTANSYLTVLEYEGLKLLPPPNSGNNFSPAITVSVTEYEVDAAGYQKEVSGVAVPGVTTTATIAVEVLAVTDIPPAPGLLIDGFDTPYTANFEEDTVFDLGALLSTTSFDDTTDGSEHREIVLSGLLKDTIVTSNALPGPVTIGATGTVTIPLINSTVPAGIQNVLPGITITPPPNFSGEMNGITVTLQALDTDPNLPAASPVPVSWTDSVTLNLLVLPVADDIAAPDVSTSEDQSVRFLKDLRVTDISSGLTTGGTEIITAITVSDLALGWVIKNPSGTVVFTGDGTADFSIPVGDYTNYTVTPPPHSSADTTVKVLVTTTDTATIQGIDITDNSKIDQLHNIKVTVTPVAEAVAGSAVHNGTSVTVTAAEADSDVSGTADLAINPHHTYTTHGTEGQFVSLTEAGSSPFAIGSFWHNEDADGSERTYALFTPTYLVGGVLTDMIEAEFQYTDGSGVHTEIFKGTPIAVEMPYLHTVSFKAKPGYSGAVTIDVQAKTVDHGPDDTTTDVFNVSGLAHLDFIVDPVPNQVTLAVTSPVPIDEDLLRTLSIRPTSTDTDGSESFTITITGIPNGSEMIYDGSTIYAITDTSGTVTINHFDSSKTFTIQPPHNSNEDITLHVTGHTVEVLDPTNPGTICQPLDIIVDVRGVADPVDVVTTVAGFSEQRLDSLPPSDLISMSSLISVTRQDTDGSETLSFYFTGLANGFDISGVNVSFLGGTGTERRWLLTPGDFAGTTMTVPKNFSGTVTFQGVPVTSENDGNSWTGDTWDPVGLRWTNNTSTGDPIPLSLTVSPSPEATIVDHTVFNEDQWILTDPLNPVMGAYARVNFDLLPQPLVDTNEVLTSVWIKAADVDGRVFTLSYDADDAGAGSPIVLGAVGGILADDGYYKLTAEQSKHIYVQNTHDLHGSYTFEVQYAITDPTSDGTTVRIINPATGGWTGVTANSVTTQSTIAAYTLTVNAVTDPITDPLGTISAADETSSHTVISGDVVTVYGSTVLTVPVVVTQSNYLAENPDGQDLDGSEMLERFIIDGVPDGITVVGATYVGDTGTTPNTGRWILDVNPDLPFTSTIPRNIAFDFDGVASQFIGWSKTITITAESRDTGSGIRSASVSFTIDNSLVVSFDDSGRATNIPAAITPWGLNTVSMTEDTASMLADLATVAISSITDSSPFSITLKNVQAGTIVTGMERMVLPGDEVIYTASGSGGDATLQTLLHNITLTPPPDSNENNHNDLFVFDLALTTYAPGGQQNTEKFHGQIEVLPDSDPTTSVITPRAGSEYEDDTTRPSKVDSGAGVLFTVAFENAADGSSNQLLGNVMLVIDERSMDSYLGGLVLTDDGTGKVLTLESSGGGFANYSISGVLASDVLTLTYFPVPNASGSIEITASVNSRETGSVQISGTPGSLTIDVIPVIDGYNPTSIVATGPEDTRIQLAITGGGLIDLDGSESVQSILLKKLHNCCLVYIGDDAASAVLALNAGSDASGHNTWSIGKLSTITGKIELPNYVAIVPPNNLSGTVEGLELVVITTETHLPGELLEQTFLFDTVVTPVSDGLTTISPTHSFGPEGQMVPINLNVSMADFDGSETATVTLRGFRQYASFYGASGTELTLAQFNPATDYNSGTDTYTLHGLTVEDTNALSVIQSATNGTSTVYVAAYTVDGAAPQSVTTPEKSFTLNISPIVPTTSNDTLLYDGVADLANTRSFDGLAGTDTLVLRKGEDIDFADSPVDRSIFNIEYIDLTVNGNHSLSNITSAGVAAMTDPSTHDLYILGDGGDHVAFTGADWSTATRIGDYNVYTSSTDPTVKVSVYKDIL</sequence>
<dbReference type="EMBL" id="CP001110">
    <property type="protein sequence ID" value="ACF42931.1"/>
    <property type="molecule type" value="Genomic_DNA"/>
</dbReference>
<dbReference type="NCBIfam" id="TIGR03660">
    <property type="entry name" value="T1SS_rpt_143"/>
    <property type="match status" value="28"/>
</dbReference>
<dbReference type="Proteomes" id="UP000002724">
    <property type="component" value="Chromosome"/>
</dbReference>
<feature type="region of interest" description="Disordered" evidence="1">
    <location>
        <begin position="6683"/>
        <end position="6709"/>
    </location>
</feature>
<evidence type="ECO:0000256" key="1">
    <source>
        <dbReference type="SAM" id="MobiDB-lite"/>
    </source>
</evidence>